<reference evidence="2" key="1">
    <citation type="submission" date="2023-01" db="EMBL/GenBank/DDBJ databases">
        <title>Sulfurovum sp. XTW-4 genome assembly.</title>
        <authorList>
            <person name="Wang J."/>
        </authorList>
    </citation>
    <scope>NUCLEOTIDE SEQUENCE</scope>
    <source>
        <strain evidence="2">XTW-4</strain>
    </source>
</reference>
<sequence length="245" mass="27243">MVNIKRLLPFILLLTLNELHADTVGGEVSLGFFNHQPNGNAAYKGNTADIEDTLGFSEEQDTFLKAYLEHPLPLIPNIKLGYTTLSHEGSSSVNNFTWGDHTYSSTIEGSLSLDMSDVTLYYEFLDNWAETDAGFTLRYISGDMGVHSNANSDVADFSTWVPMLYGKVRFNLPVTDLSFQIEANAISYWDITAYDYELSARYTLAMGIGLEAGYKAFHLESDELVNGFNADVDFSGPYAAAIWDF</sequence>
<dbReference type="RefSeq" id="WP_289401949.1">
    <property type="nucleotide sequence ID" value="NZ_JAQIBC010000004.1"/>
</dbReference>
<keyword evidence="3" id="KW-1185">Reference proteome</keyword>
<keyword evidence="1" id="KW-0732">Signal</keyword>
<feature type="signal peptide" evidence="1">
    <location>
        <begin position="1"/>
        <end position="21"/>
    </location>
</feature>
<organism evidence="2 3">
    <name type="scientific">Sulfurovum xiamenensis</name>
    <dbReference type="NCBI Taxonomy" id="3019066"/>
    <lineage>
        <taxon>Bacteria</taxon>
        <taxon>Pseudomonadati</taxon>
        <taxon>Campylobacterota</taxon>
        <taxon>Epsilonproteobacteria</taxon>
        <taxon>Campylobacterales</taxon>
        <taxon>Sulfurovaceae</taxon>
        <taxon>Sulfurovum</taxon>
    </lineage>
</organism>
<evidence type="ECO:0000256" key="1">
    <source>
        <dbReference type="SAM" id="SignalP"/>
    </source>
</evidence>
<gene>
    <name evidence="2" type="ORF">PF327_07355</name>
</gene>
<dbReference type="InterPro" id="IPR026387">
    <property type="entry name" value="OMP_w_GlyGly"/>
</dbReference>
<comment type="caution">
    <text evidence="2">The sequence shown here is derived from an EMBL/GenBank/DDBJ whole genome shotgun (WGS) entry which is preliminary data.</text>
</comment>
<name>A0ABT7QSV8_9BACT</name>
<evidence type="ECO:0000313" key="3">
    <source>
        <dbReference type="Proteomes" id="UP001169066"/>
    </source>
</evidence>
<dbReference type="Proteomes" id="UP001169066">
    <property type="component" value="Unassembled WGS sequence"/>
</dbReference>
<evidence type="ECO:0000313" key="2">
    <source>
        <dbReference type="EMBL" id="MDM5264014.1"/>
    </source>
</evidence>
<feature type="chain" id="PRO_5045094167" evidence="1">
    <location>
        <begin position="22"/>
        <end position="245"/>
    </location>
</feature>
<dbReference type="EMBL" id="JAQIBC010000004">
    <property type="protein sequence ID" value="MDM5264014.1"/>
    <property type="molecule type" value="Genomic_DNA"/>
</dbReference>
<accession>A0ABT7QSV8</accession>
<protein>
    <submittedName>
        <fullName evidence="2">TIGR04219 family outer membrane beta-barrel protein</fullName>
    </submittedName>
</protein>
<dbReference type="NCBIfam" id="TIGR04219">
    <property type="entry name" value="OMP_w_GlyGly"/>
    <property type="match status" value="1"/>
</dbReference>
<proteinExistence type="predicted"/>